<dbReference type="SUPFAM" id="SSF55681">
    <property type="entry name" value="Class II aaRS and biotin synthetases"/>
    <property type="match status" value="1"/>
</dbReference>
<dbReference type="GO" id="GO:0006427">
    <property type="term" value="P:histidyl-tRNA aminoacylation"/>
    <property type="evidence" value="ECO:0007669"/>
    <property type="project" value="TreeGrafter"/>
</dbReference>
<name>A0A831ESF4_ERWAM</name>
<dbReference type="GO" id="GO:0005737">
    <property type="term" value="C:cytoplasm"/>
    <property type="evidence" value="ECO:0007669"/>
    <property type="project" value="InterPro"/>
</dbReference>
<reference evidence="2 3" key="2">
    <citation type="submission" date="2013-04" db="EMBL/GenBank/DDBJ databases">
        <title>Comparative genomics of 12 strains of Erwinia amylovora identifies a pan-genome with a large conserved core and provides insights into host specificity.</title>
        <authorList>
            <person name="Mann R.A."/>
            <person name="Smits T.H.M."/>
            <person name="Buehlmann A."/>
            <person name="Blom J."/>
            <person name="Goesmann A."/>
            <person name="Frey J.E."/>
            <person name="Plummer K.M."/>
            <person name="Beer S.V."/>
            <person name="Luck J."/>
            <person name="Duffy B."/>
            <person name="Rodoni B."/>
        </authorList>
    </citation>
    <scope>NUCLEOTIDE SEQUENCE [LARGE SCALE GENOMIC DNA]</scope>
    <source>
        <strain evidence="3">CFBP 1232</strain>
    </source>
</reference>
<dbReference type="EC" id="6.1.1.21" evidence="2"/>
<keyword evidence="2" id="KW-0436">Ligase</keyword>
<protein>
    <submittedName>
        <fullName evidence="2">Histidyl-tRNA synthetase</fullName>
        <ecNumber evidence="2">6.1.1.21</ecNumber>
    </submittedName>
</protein>
<dbReference type="PANTHER" id="PTHR43707:SF1">
    <property type="entry name" value="HISTIDINE--TRNA LIGASE, MITOCHONDRIAL-RELATED"/>
    <property type="match status" value="1"/>
</dbReference>
<dbReference type="Gene3D" id="3.30.930.10">
    <property type="entry name" value="Bira Bifunctional Protein, Domain 2"/>
    <property type="match status" value="1"/>
</dbReference>
<feature type="domain" description="Class II Histidinyl-tRNA synthetase (HisRS)-like catalytic core" evidence="1">
    <location>
        <begin position="32"/>
        <end position="299"/>
    </location>
</feature>
<dbReference type="InterPro" id="IPR004516">
    <property type="entry name" value="HisRS/HisZ"/>
</dbReference>
<dbReference type="InterPro" id="IPR041715">
    <property type="entry name" value="HisRS-like_core"/>
</dbReference>
<proteinExistence type="predicted"/>
<dbReference type="GO" id="GO:0004821">
    <property type="term" value="F:histidine-tRNA ligase activity"/>
    <property type="evidence" value="ECO:0007669"/>
    <property type="project" value="UniProtKB-EC"/>
</dbReference>
<reference evidence="2 3" key="1">
    <citation type="submission" date="2012-11" db="EMBL/GenBank/DDBJ databases">
        <authorList>
            <person name="Linke B."/>
        </authorList>
    </citation>
    <scope>NUCLEOTIDE SEQUENCE [LARGE SCALE GENOMIC DNA]</scope>
    <source>
        <strain evidence="3">CFBP 1232</strain>
    </source>
</reference>
<dbReference type="RefSeq" id="WP_004160217.1">
    <property type="nucleotide sequence ID" value="NZ_BAYW01000020.1"/>
</dbReference>
<organism evidence="2 3">
    <name type="scientific">Erwinia amylovora NBRC 12687 = CFBP 1232</name>
    <dbReference type="NCBI Taxonomy" id="1219359"/>
    <lineage>
        <taxon>Bacteria</taxon>
        <taxon>Pseudomonadati</taxon>
        <taxon>Pseudomonadota</taxon>
        <taxon>Gammaproteobacteria</taxon>
        <taxon>Enterobacterales</taxon>
        <taxon>Erwiniaceae</taxon>
        <taxon>Erwinia</taxon>
    </lineage>
</organism>
<comment type="caution">
    <text evidence="2">The sequence shown here is derived from an EMBL/GenBank/DDBJ whole genome shotgun (WGS) entry which is preliminary data.</text>
</comment>
<sequence length="421" mass="47311">MSSNGFEYLRLPKGFHVRGEKYLDVYLKSLLRLTEISRSCGYESIVLPSLGFQSTFGRAANVLGDKTFEFLDRKGRNVLMSPDSTAGLLRWHAESRTMNDCSKIGWFAPVFRYRNVENRGFHQIGFSAINWFHNPQDIDWPLIDLSNNLLDLIRGVLDEPGSVKINNVGAIKRTITSLLSLSDSKELIAKLMKEKSTAGKIELLTVSLPDSDEKLALLSIFGATARLNKGATNLVLEMQKDMHNFADKLKNVDKIDFALDNLHSSEIVSGIGIEFYTANGARIGDGGRYDEYAKIFDSRCQTLVSVCSGIEAFFRNINSYNEPHPNIDLAIICFPEAQSLLKDCVYKLRNKNIRVEEIPLLGKIKGAISKVKQKAKYYCIIGNDEMRDAHFIVHNSTGDYSEKISLNMAQSRLFEIISGQK</sequence>
<dbReference type="InterPro" id="IPR045864">
    <property type="entry name" value="aa-tRNA-synth_II/BPL/LPL"/>
</dbReference>
<accession>A0A831ESF4</accession>
<gene>
    <name evidence="2" type="primary">hisZ</name>
    <name evidence="2" type="ORF">BN437_3316</name>
</gene>
<dbReference type="GeneID" id="97607336"/>
<dbReference type="Pfam" id="PF13393">
    <property type="entry name" value="tRNA-synt_His"/>
    <property type="match status" value="1"/>
</dbReference>
<dbReference type="PANTHER" id="PTHR43707">
    <property type="entry name" value="HISTIDYL-TRNA SYNTHETASE"/>
    <property type="match status" value="1"/>
</dbReference>
<dbReference type="EMBL" id="CAPB01000039">
    <property type="protein sequence ID" value="CCO95217.1"/>
    <property type="molecule type" value="Genomic_DNA"/>
</dbReference>
<dbReference type="Proteomes" id="UP000013111">
    <property type="component" value="Unassembled WGS sequence"/>
</dbReference>
<keyword evidence="2" id="KW-0030">Aminoacyl-tRNA synthetase</keyword>
<dbReference type="AlphaFoldDB" id="A0A831ESF4"/>
<evidence type="ECO:0000313" key="3">
    <source>
        <dbReference type="Proteomes" id="UP000013111"/>
    </source>
</evidence>
<evidence type="ECO:0000259" key="1">
    <source>
        <dbReference type="Pfam" id="PF13393"/>
    </source>
</evidence>
<evidence type="ECO:0000313" key="2">
    <source>
        <dbReference type="EMBL" id="CCO95217.1"/>
    </source>
</evidence>